<dbReference type="InterPro" id="IPR017476">
    <property type="entry name" value="UDP-Glc/GDP-Man"/>
</dbReference>
<dbReference type="Pfam" id="PF00984">
    <property type="entry name" value="UDPG_MGDP_dh"/>
    <property type="match status" value="1"/>
</dbReference>
<dbReference type="InterPro" id="IPR028359">
    <property type="entry name" value="UDP_ManNAc/GlcNAc_DH"/>
</dbReference>
<dbReference type="InterPro" id="IPR008927">
    <property type="entry name" value="6-PGluconate_DH-like_C_sf"/>
</dbReference>
<evidence type="ECO:0008006" key="8">
    <source>
        <dbReference type="Google" id="ProtNLM"/>
    </source>
</evidence>
<organism evidence="7">
    <name type="scientific">marine metagenome</name>
    <dbReference type="NCBI Taxonomy" id="408172"/>
    <lineage>
        <taxon>unclassified sequences</taxon>
        <taxon>metagenomes</taxon>
        <taxon>ecological metagenomes</taxon>
    </lineage>
</organism>
<dbReference type="InterPro" id="IPR014027">
    <property type="entry name" value="UDP-Glc/GDP-Man_DH_C"/>
</dbReference>
<dbReference type="PIRSF" id="PIRSF500136">
    <property type="entry name" value="UDP_ManNAc_DH"/>
    <property type="match status" value="1"/>
</dbReference>
<evidence type="ECO:0000256" key="3">
    <source>
        <dbReference type="ARBA" id="ARBA00023027"/>
    </source>
</evidence>
<evidence type="ECO:0000259" key="4">
    <source>
        <dbReference type="Pfam" id="PF00984"/>
    </source>
</evidence>
<dbReference type="PANTHER" id="PTHR43491">
    <property type="entry name" value="UDP-N-ACETYL-D-MANNOSAMINE DEHYDROGENASE"/>
    <property type="match status" value="1"/>
</dbReference>
<dbReference type="Pfam" id="PF03721">
    <property type="entry name" value="UDPG_MGDP_dh_N"/>
    <property type="match status" value="1"/>
</dbReference>
<comment type="similarity">
    <text evidence="1">Belongs to the UDP-glucose/GDP-mannose dehydrogenase family.</text>
</comment>
<evidence type="ECO:0000313" key="7">
    <source>
        <dbReference type="EMBL" id="SVC87826.1"/>
    </source>
</evidence>
<dbReference type="SUPFAM" id="SSF51735">
    <property type="entry name" value="NAD(P)-binding Rossmann-fold domains"/>
    <property type="match status" value="1"/>
</dbReference>
<dbReference type="AlphaFoldDB" id="A0A382QQU0"/>
<feature type="domain" description="UDP-glucose/GDP-mannose dehydrogenase dimerisation" evidence="4">
    <location>
        <begin position="160"/>
        <end position="248"/>
    </location>
</feature>
<dbReference type="SUPFAM" id="SSF48179">
    <property type="entry name" value="6-phosphogluconate dehydrogenase C-terminal domain-like"/>
    <property type="match status" value="1"/>
</dbReference>
<accession>A0A382QQU0</accession>
<reference evidence="7" key="1">
    <citation type="submission" date="2018-05" db="EMBL/GenBank/DDBJ databases">
        <authorList>
            <person name="Lanie J.A."/>
            <person name="Ng W.-L."/>
            <person name="Kazmierczak K.M."/>
            <person name="Andrzejewski T.M."/>
            <person name="Davidsen T.M."/>
            <person name="Wayne K.J."/>
            <person name="Tettelin H."/>
            <person name="Glass J.I."/>
            <person name="Rusch D."/>
            <person name="Podicherti R."/>
            <person name="Tsui H.-C.T."/>
            <person name="Winkler M.E."/>
        </authorList>
    </citation>
    <scope>NUCLEOTIDE SEQUENCE</scope>
</reference>
<dbReference type="PANTHER" id="PTHR43491:SF2">
    <property type="entry name" value="UDP-N-ACETYL-D-MANNOSAMINE DEHYDROGENASE"/>
    <property type="match status" value="1"/>
</dbReference>
<evidence type="ECO:0000259" key="6">
    <source>
        <dbReference type="Pfam" id="PF03721"/>
    </source>
</evidence>
<keyword evidence="3" id="KW-0520">NAD</keyword>
<feature type="domain" description="UDP-glucose/GDP-mannose dehydrogenase N-terminal" evidence="6">
    <location>
        <begin position="24"/>
        <end position="138"/>
    </location>
</feature>
<dbReference type="InterPro" id="IPR014026">
    <property type="entry name" value="UDP-Glc/GDP-Man_DH_dimer"/>
</dbReference>
<evidence type="ECO:0000256" key="2">
    <source>
        <dbReference type="ARBA" id="ARBA00023002"/>
    </source>
</evidence>
<dbReference type="InterPro" id="IPR036220">
    <property type="entry name" value="UDP-Glc/GDP-Man_DH_C_sf"/>
</dbReference>
<dbReference type="GO" id="GO:0000271">
    <property type="term" value="P:polysaccharide biosynthetic process"/>
    <property type="evidence" value="ECO:0007669"/>
    <property type="project" value="InterPro"/>
</dbReference>
<evidence type="ECO:0000259" key="5">
    <source>
        <dbReference type="Pfam" id="PF03720"/>
    </source>
</evidence>
<gene>
    <name evidence="7" type="ORF">METZ01_LOCUS340680</name>
</gene>
<keyword evidence="2" id="KW-0560">Oxidoreductase</keyword>
<dbReference type="InterPro" id="IPR001732">
    <property type="entry name" value="UDP-Glc/GDP-Man_DH_N"/>
</dbReference>
<dbReference type="Pfam" id="PF03720">
    <property type="entry name" value="UDPG_MGDP_dh_C"/>
    <property type="match status" value="1"/>
</dbReference>
<evidence type="ECO:0000256" key="1">
    <source>
        <dbReference type="ARBA" id="ARBA00006601"/>
    </source>
</evidence>
<sequence>YRSGIDPTGQVPSTQFQSATSLSVTSKKNDLKGCHIYIVAVPTPVDHEQQPDFGPLIDASRTVGEVIEQGAIVVYESTVYPGATEEICVPVLEEVSGFQWKTDFHVGYSPERINPGDSEHTLSSITKVVSADDEETLEVITSLYQSILNVDVHQASSIRVAEAAKVIENTQRDLNIALVNELAVIFDRLGIDTTEVLEVAGTKWNFLPFRPGLVGGHCIGVDPYYLTYKAKMIGYQPEVILAGRKINDNMGQFVARKALEELEKIENKHDGTQVNVLGITFKENSADVRNSQVFAMIRQLELDGLTVQVADPIADQEEVLKLEGVILTP</sequence>
<dbReference type="GO" id="GO:0016616">
    <property type="term" value="F:oxidoreductase activity, acting on the CH-OH group of donors, NAD or NADP as acceptor"/>
    <property type="evidence" value="ECO:0007669"/>
    <property type="project" value="InterPro"/>
</dbReference>
<protein>
    <recommendedName>
        <fullName evidence="8">UDP-glucose/GDP-mannose dehydrogenase C-terminal domain-containing protein</fullName>
    </recommendedName>
</protein>
<dbReference type="NCBIfam" id="TIGR03026">
    <property type="entry name" value="NDP-sugDHase"/>
    <property type="match status" value="1"/>
</dbReference>
<feature type="non-terminal residue" evidence="7">
    <location>
        <position position="1"/>
    </location>
</feature>
<feature type="domain" description="UDP-glucose/GDP-mannose dehydrogenase C-terminal" evidence="5">
    <location>
        <begin position="276"/>
        <end position="321"/>
    </location>
</feature>
<dbReference type="PIRSF" id="PIRSF000124">
    <property type="entry name" value="UDPglc_GDPman_dh"/>
    <property type="match status" value="1"/>
</dbReference>
<dbReference type="EMBL" id="UINC01116234">
    <property type="protein sequence ID" value="SVC87826.1"/>
    <property type="molecule type" value="Genomic_DNA"/>
</dbReference>
<dbReference type="InterPro" id="IPR036291">
    <property type="entry name" value="NAD(P)-bd_dom_sf"/>
</dbReference>
<proteinExistence type="inferred from homology"/>
<dbReference type="Gene3D" id="3.40.50.720">
    <property type="entry name" value="NAD(P)-binding Rossmann-like Domain"/>
    <property type="match status" value="2"/>
</dbReference>
<dbReference type="SUPFAM" id="SSF52413">
    <property type="entry name" value="UDP-glucose/GDP-mannose dehydrogenase C-terminal domain"/>
    <property type="match status" value="1"/>
</dbReference>
<name>A0A382QQU0_9ZZZZ</name>
<dbReference type="GO" id="GO:0016628">
    <property type="term" value="F:oxidoreductase activity, acting on the CH-CH group of donors, NAD or NADP as acceptor"/>
    <property type="evidence" value="ECO:0007669"/>
    <property type="project" value="InterPro"/>
</dbReference>
<feature type="non-terminal residue" evidence="7">
    <location>
        <position position="329"/>
    </location>
</feature>
<dbReference type="GO" id="GO:0051287">
    <property type="term" value="F:NAD binding"/>
    <property type="evidence" value="ECO:0007669"/>
    <property type="project" value="InterPro"/>
</dbReference>